<gene>
    <name evidence="4" type="ORF">UFOPK2510_00316</name>
    <name evidence="5" type="ORF">UFOPK2718_00922</name>
    <name evidence="6" type="ORF">UFOPK2936_00506</name>
    <name evidence="7" type="ORF">UFOPK3174_00372</name>
    <name evidence="8" type="ORF">UFOPK3328_00850</name>
    <name evidence="9" type="ORF">UFOPK3779_00311</name>
    <name evidence="10" type="ORF">UFOPK3913_01221</name>
    <name evidence="3" type="ORF">UFOPK4107_00164</name>
</gene>
<dbReference type="EMBL" id="CAFBNH010000002">
    <property type="protein sequence ID" value="CAB4937891.1"/>
    <property type="molecule type" value="Genomic_DNA"/>
</dbReference>
<keyword evidence="2" id="KW-1133">Transmembrane helix</keyword>
<evidence type="ECO:0000313" key="8">
    <source>
        <dbReference type="EMBL" id="CAB4867408.1"/>
    </source>
</evidence>
<evidence type="ECO:0000313" key="4">
    <source>
        <dbReference type="EMBL" id="CAB4686330.1"/>
    </source>
</evidence>
<keyword evidence="2" id="KW-0472">Membrane</keyword>
<evidence type="ECO:0000313" key="5">
    <source>
        <dbReference type="EMBL" id="CAB4726405.1"/>
    </source>
</evidence>
<reference evidence="3" key="1">
    <citation type="submission" date="2020-05" db="EMBL/GenBank/DDBJ databases">
        <authorList>
            <person name="Chiriac C."/>
            <person name="Salcher M."/>
            <person name="Ghai R."/>
            <person name="Kavagutti S V."/>
        </authorList>
    </citation>
    <scope>NUCLEOTIDE SEQUENCE</scope>
</reference>
<evidence type="ECO:0000313" key="10">
    <source>
        <dbReference type="EMBL" id="CAB4982415.1"/>
    </source>
</evidence>
<dbReference type="EMBL" id="CAESAE010000001">
    <property type="protein sequence ID" value="CAB4330777.1"/>
    <property type="molecule type" value="Genomic_DNA"/>
</dbReference>
<proteinExistence type="predicted"/>
<sequence>MKTPRYLLVLLSIISVTGLFVGAYSFIHRAASEQVYVFNCGVIDFKPNSLTQFCADANVGVADIKWETWGANGATASATYALNNCEPTCVAGTWKYADVKISLSKPVTSQGKTVLSRLDLKTTDSKEMLPMGTTNKDGWDLESKPLGK</sequence>
<evidence type="ECO:0000256" key="1">
    <source>
        <dbReference type="SAM" id="MobiDB-lite"/>
    </source>
</evidence>
<dbReference type="EMBL" id="CAEZZW010000002">
    <property type="protein sequence ID" value="CAB4775944.1"/>
    <property type="molecule type" value="Genomic_DNA"/>
</dbReference>
<evidence type="ECO:0000313" key="6">
    <source>
        <dbReference type="EMBL" id="CAB4775944.1"/>
    </source>
</evidence>
<evidence type="ECO:0000313" key="3">
    <source>
        <dbReference type="EMBL" id="CAB4330777.1"/>
    </source>
</evidence>
<dbReference type="EMBL" id="CAEZXO010000002">
    <property type="protein sequence ID" value="CAB4686330.1"/>
    <property type="molecule type" value="Genomic_DNA"/>
</dbReference>
<feature type="region of interest" description="Disordered" evidence="1">
    <location>
        <begin position="126"/>
        <end position="148"/>
    </location>
</feature>
<feature type="transmembrane region" description="Helical" evidence="2">
    <location>
        <begin position="6"/>
        <end position="27"/>
    </location>
</feature>
<evidence type="ECO:0000313" key="7">
    <source>
        <dbReference type="EMBL" id="CAB4823433.1"/>
    </source>
</evidence>
<dbReference type="EMBL" id="CAEZYM010000008">
    <property type="protein sequence ID" value="CAB4726405.1"/>
    <property type="molecule type" value="Genomic_DNA"/>
</dbReference>
<feature type="compositionally biased region" description="Basic and acidic residues" evidence="1">
    <location>
        <begin position="137"/>
        <end position="148"/>
    </location>
</feature>
<evidence type="ECO:0000256" key="2">
    <source>
        <dbReference type="SAM" id="Phobius"/>
    </source>
</evidence>
<name>A0A6J5YPM5_9ZZZZ</name>
<keyword evidence="2" id="KW-0812">Transmembrane</keyword>
<dbReference type="AlphaFoldDB" id="A0A6J5YPM5"/>
<dbReference type="EMBL" id="CAFBOC010000014">
    <property type="protein sequence ID" value="CAB4982415.1"/>
    <property type="molecule type" value="Genomic_DNA"/>
</dbReference>
<protein>
    <submittedName>
        <fullName evidence="3">Unannotated protein</fullName>
    </submittedName>
</protein>
<organism evidence="3">
    <name type="scientific">freshwater metagenome</name>
    <dbReference type="NCBI Taxonomy" id="449393"/>
    <lineage>
        <taxon>unclassified sequences</taxon>
        <taxon>metagenomes</taxon>
        <taxon>ecological metagenomes</taxon>
    </lineage>
</organism>
<dbReference type="EMBL" id="CAFBLD010000005">
    <property type="protein sequence ID" value="CAB4867408.1"/>
    <property type="molecule type" value="Genomic_DNA"/>
</dbReference>
<dbReference type="EMBL" id="CAFABH010000004">
    <property type="protein sequence ID" value="CAB4823433.1"/>
    <property type="molecule type" value="Genomic_DNA"/>
</dbReference>
<accession>A0A6J5YPM5</accession>
<evidence type="ECO:0000313" key="9">
    <source>
        <dbReference type="EMBL" id="CAB4937891.1"/>
    </source>
</evidence>